<keyword evidence="1" id="KW-0479">Metal-binding</keyword>
<accession>A0AAD9W6P0</accession>
<gene>
    <name evidence="5" type="ORF">N8I77_005207</name>
</gene>
<evidence type="ECO:0000256" key="1">
    <source>
        <dbReference type="ARBA" id="ARBA00022723"/>
    </source>
</evidence>
<dbReference type="AlphaFoldDB" id="A0AAD9W6P0"/>
<dbReference type="EMBL" id="JAUJFL010000002">
    <property type="protein sequence ID" value="KAK2611889.1"/>
    <property type="molecule type" value="Genomic_DNA"/>
</dbReference>
<dbReference type="GO" id="GO:0004423">
    <property type="term" value="F:iduronate-2-sulfatase activity"/>
    <property type="evidence" value="ECO:0007669"/>
    <property type="project" value="TreeGrafter"/>
</dbReference>
<evidence type="ECO:0000313" key="6">
    <source>
        <dbReference type="Proteomes" id="UP001265746"/>
    </source>
</evidence>
<proteinExistence type="predicted"/>
<dbReference type="GO" id="GO:0046872">
    <property type="term" value="F:metal ion binding"/>
    <property type="evidence" value="ECO:0007669"/>
    <property type="project" value="UniProtKB-KW"/>
</dbReference>
<reference evidence="5" key="1">
    <citation type="submission" date="2023-06" db="EMBL/GenBank/DDBJ databases">
        <authorList>
            <person name="Noh H."/>
        </authorList>
    </citation>
    <scope>NUCLEOTIDE SEQUENCE</scope>
    <source>
        <strain evidence="5">DUCC20226</strain>
    </source>
</reference>
<organism evidence="5 6">
    <name type="scientific">Phomopsis amygdali</name>
    <name type="common">Fusicoccum amygdali</name>
    <dbReference type="NCBI Taxonomy" id="1214568"/>
    <lineage>
        <taxon>Eukaryota</taxon>
        <taxon>Fungi</taxon>
        <taxon>Dikarya</taxon>
        <taxon>Ascomycota</taxon>
        <taxon>Pezizomycotina</taxon>
        <taxon>Sordariomycetes</taxon>
        <taxon>Sordariomycetidae</taxon>
        <taxon>Diaporthales</taxon>
        <taxon>Diaporthaceae</taxon>
        <taxon>Diaporthe</taxon>
    </lineage>
</organism>
<keyword evidence="3" id="KW-0732">Signal</keyword>
<keyword evidence="6" id="KW-1185">Reference proteome</keyword>
<dbReference type="Pfam" id="PF00884">
    <property type="entry name" value="Sulfatase"/>
    <property type="match status" value="1"/>
</dbReference>
<protein>
    <recommendedName>
        <fullName evidence="4">Sulfatase N-terminal domain-containing protein</fullName>
    </recommendedName>
</protein>
<dbReference type="PANTHER" id="PTHR45953">
    <property type="entry name" value="IDURONATE 2-SULFATASE"/>
    <property type="match status" value="1"/>
</dbReference>
<evidence type="ECO:0000259" key="4">
    <source>
        <dbReference type="Pfam" id="PF00884"/>
    </source>
</evidence>
<feature type="chain" id="PRO_5041914800" description="Sulfatase N-terminal domain-containing protein" evidence="3">
    <location>
        <begin position="22"/>
        <end position="606"/>
    </location>
</feature>
<evidence type="ECO:0000313" key="5">
    <source>
        <dbReference type="EMBL" id="KAK2611889.1"/>
    </source>
</evidence>
<dbReference type="Gene3D" id="3.40.720.10">
    <property type="entry name" value="Alkaline Phosphatase, subunit A"/>
    <property type="match status" value="1"/>
</dbReference>
<dbReference type="PANTHER" id="PTHR45953:SF1">
    <property type="entry name" value="IDURONATE 2-SULFATASE"/>
    <property type="match status" value="1"/>
</dbReference>
<name>A0AAD9W6P0_PHOAM</name>
<comment type="caution">
    <text evidence="5">The sequence shown here is derived from an EMBL/GenBank/DDBJ whole genome shotgun (WGS) entry which is preliminary data.</text>
</comment>
<feature type="domain" description="Sulfatase N-terminal" evidence="4">
    <location>
        <begin position="50"/>
        <end position="442"/>
    </location>
</feature>
<dbReference type="GO" id="GO:0005737">
    <property type="term" value="C:cytoplasm"/>
    <property type="evidence" value="ECO:0007669"/>
    <property type="project" value="TreeGrafter"/>
</dbReference>
<feature type="signal peptide" evidence="3">
    <location>
        <begin position="1"/>
        <end position="21"/>
    </location>
</feature>
<dbReference type="Proteomes" id="UP001265746">
    <property type="component" value="Unassembled WGS sequence"/>
</dbReference>
<sequence length="606" mass="68482">MAARLSLQWVLLACLGRIVSSQPASVDLPYTLEHPYEQPAKGNGLAIEKPNMIIFMPDQLRYDSVGIFGSDVSLLGFKSTRAGFRSASGLLMYKERKIVQTPNIDAFAREGVRFTNAFAQASVCSQSRCSMFTGQYPHVSGHRTLNNLLKPHEQNVFRSLKDGGYHVAYLAPRGDLFAENATELSVSEYGYLEVDDLQSRFAPGTARSLDEIADDNLDVSDPLFHLLNKRGSYNTTDLNNIWNRVYYQGLRNETETYNSYDASLLRGALKWLENPPADQPWVLFLPLLFPHCPFTVEEPYFSMYNRSEMPLPISRGELTGYMPRYMDSIIEAAGLDRATDDTWREVKATYYGMITKLDNQFGQVVNKTKELGLWDETVTFFFTDHGEWLGDYGLIEKWPSGLSNSLTHDPLIVGGAGIPKNKVFDGMAEMVDLVPTMLQLATINETYMHFGQSWVDGIHELGRSGNSNSSSFTWNRTYSFTEGGFLTSEEPLLEQAAFPYDIKAGLQHNETTLVGMATSMRSKEWTYIYRIYEADELYSRCDDPGERHNLADEPEYQDIKAQLKGDLLKWILSTSDVIPWYMDDRSPPVNLPSPAEQYQARLGGKS</sequence>
<dbReference type="InterPro" id="IPR017850">
    <property type="entry name" value="Alkaline_phosphatase_core_sf"/>
</dbReference>
<evidence type="ECO:0000256" key="2">
    <source>
        <dbReference type="ARBA" id="ARBA00022801"/>
    </source>
</evidence>
<dbReference type="SUPFAM" id="SSF53649">
    <property type="entry name" value="Alkaline phosphatase-like"/>
    <property type="match status" value="1"/>
</dbReference>
<evidence type="ECO:0000256" key="3">
    <source>
        <dbReference type="SAM" id="SignalP"/>
    </source>
</evidence>
<dbReference type="InterPro" id="IPR000917">
    <property type="entry name" value="Sulfatase_N"/>
</dbReference>
<keyword evidence="2" id="KW-0378">Hydrolase</keyword>
<dbReference type="CDD" id="cd16150">
    <property type="entry name" value="sulfatase_like"/>
    <property type="match status" value="1"/>
</dbReference>